<protein>
    <submittedName>
        <fullName evidence="2">Uncharacterized protein</fullName>
    </submittedName>
</protein>
<evidence type="ECO:0000313" key="2">
    <source>
        <dbReference type="WBParaSite" id="nRc.2.0.1.t15015-RA"/>
    </source>
</evidence>
<sequence length="133" mass="14606">MSNQELTTQLHKLKGTVKALFNIIGNTATEDNKREAKSPGRSRIDRLDHSLNSDMDPILMAAYDQSAMPTTNLAQEIVIMNIVKGVLARPLDEGMVDQRVLCPNVVLGSIVQMNAISAHTVVPAVQNQISWKL</sequence>
<dbReference type="Proteomes" id="UP000887565">
    <property type="component" value="Unplaced"/>
</dbReference>
<evidence type="ECO:0000313" key="1">
    <source>
        <dbReference type="Proteomes" id="UP000887565"/>
    </source>
</evidence>
<name>A0A915IMH9_ROMCU</name>
<accession>A0A915IMH9</accession>
<keyword evidence="1" id="KW-1185">Reference proteome</keyword>
<dbReference type="AlphaFoldDB" id="A0A915IMH9"/>
<organism evidence="1 2">
    <name type="scientific">Romanomermis culicivorax</name>
    <name type="common">Nematode worm</name>
    <dbReference type="NCBI Taxonomy" id="13658"/>
    <lineage>
        <taxon>Eukaryota</taxon>
        <taxon>Metazoa</taxon>
        <taxon>Ecdysozoa</taxon>
        <taxon>Nematoda</taxon>
        <taxon>Enoplea</taxon>
        <taxon>Dorylaimia</taxon>
        <taxon>Mermithida</taxon>
        <taxon>Mermithoidea</taxon>
        <taxon>Mermithidae</taxon>
        <taxon>Romanomermis</taxon>
    </lineage>
</organism>
<proteinExistence type="predicted"/>
<reference evidence="2" key="1">
    <citation type="submission" date="2022-11" db="UniProtKB">
        <authorList>
            <consortium name="WormBaseParasite"/>
        </authorList>
    </citation>
    <scope>IDENTIFICATION</scope>
</reference>
<dbReference type="WBParaSite" id="nRc.2.0.1.t15015-RA">
    <property type="protein sequence ID" value="nRc.2.0.1.t15015-RA"/>
    <property type="gene ID" value="nRc.2.0.1.g15015"/>
</dbReference>